<keyword evidence="3 16" id="KW-0812">Transmembrane</keyword>
<comment type="subcellular location">
    <subcellularLocation>
        <location evidence="1">Cell membrane</location>
        <topology evidence="1">Single-pass type I membrane protein</topology>
    </subcellularLocation>
    <subcellularLocation>
        <location evidence="14">Synapse</location>
    </subcellularLocation>
</comment>
<evidence type="ECO:0000259" key="18">
    <source>
        <dbReference type="PROSITE" id="PS50835"/>
    </source>
</evidence>
<keyword evidence="8 16" id="KW-1133">Transmembrane helix</keyword>
<dbReference type="Pfam" id="PF07679">
    <property type="entry name" value="I-set"/>
    <property type="match status" value="3"/>
</dbReference>
<feature type="transmembrane region" description="Helical" evidence="16">
    <location>
        <begin position="1312"/>
        <end position="1334"/>
    </location>
</feature>
<feature type="domain" description="Ig-like" evidence="18">
    <location>
        <begin position="799"/>
        <end position="896"/>
    </location>
</feature>
<dbReference type="GO" id="GO:0005886">
    <property type="term" value="C:plasma membrane"/>
    <property type="evidence" value="ECO:0007669"/>
    <property type="project" value="UniProtKB-SubCell"/>
</dbReference>
<dbReference type="InterPro" id="IPR056754">
    <property type="entry name" value="DSCAM/DSCAML_C"/>
</dbReference>
<feature type="domain" description="Fibronectin type-III" evidence="19">
    <location>
        <begin position="1101"/>
        <end position="1192"/>
    </location>
</feature>
<accession>A0A510A4W7</accession>
<evidence type="ECO:0000256" key="8">
    <source>
        <dbReference type="ARBA" id="ARBA00022989"/>
    </source>
</evidence>
<organism evidence="20">
    <name type="scientific">Olivierus martensii</name>
    <name type="common">Manchurian scorpion</name>
    <name type="synonym">Mesobuthus martensii</name>
    <dbReference type="NCBI Taxonomy" id="34649"/>
    <lineage>
        <taxon>Eukaryota</taxon>
        <taxon>Metazoa</taxon>
        <taxon>Ecdysozoa</taxon>
        <taxon>Arthropoda</taxon>
        <taxon>Chelicerata</taxon>
        <taxon>Arachnida</taxon>
        <taxon>Scorpiones</taxon>
        <taxon>Buthida</taxon>
        <taxon>Buthoidea</taxon>
        <taxon>Buthidae</taxon>
        <taxon>Olivierus</taxon>
    </lineage>
</organism>
<keyword evidence="2" id="KW-1003">Cell membrane</keyword>
<feature type="chain" id="PRO_5022171242" evidence="17">
    <location>
        <begin position="22"/>
        <end position="1573"/>
    </location>
</feature>
<evidence type="ECO:0000256" key="11">
    <source>
        <dbReference type="ARBA" id="ARBA00023157"/>
    </source>
</evidence>
<feature type="domain" description="Fibronectin type-III" evidence="19">
    <location>
        <begin position="901"/>
        <end position="996"/>
    </location>
</feature>
<reference evidence="20" key="1">
    <citation type="submission" date="2016-07" db="EMBL/GenBank/DDBJ databases">
        <title>Cloning of Dscam genes from the insect species.</title>
        <authorList>
            <person name="Cao G."/>
            <person name="Jin Y."/>
        </authorList>
    </citation>
    <scope>NUCLEOTIDE SEQUENCE</scope>
</reference>
<keyword evidence="4 17" id="KW-0732">Signal</keyword>
<dbReference type="InterPro" id="IPR013783">
    <property type="entry name" value="Ig-like_fold"/>
</dbReference>
<dbReference type="FunFam" id="2.60.40.10:FF:000104">
    <property type="entry name" value="Down syndrome cell adhesion molecule b"/>
    <property type="match status" value="1"/>
</dbReference>
<keyword evidence="13" id="KW-0393">Immunoglobulin domain</keyword>
<feature type="region of interest" description="Disordered" evidence="15">
    <location>
        <begin position="1410"/>
        <end position="1429"/>
    </location>
</feature>
<dbReference type="GO" id="GO:0009653">
    <property type="term" value="P:anatomical structure morphogenesis"/>
    <property type="evidence" value="ECO:0007669"/>
    <property type="project" value="UniProtKB-ARBA"/>
</dbReference>
<keyword evidence="12" id="KW-0325">Glycoprotein</keyword>
<dbReference type="GO" id="GO:0045202">
    <property type="term" value="C:synapse"/>
    <property type="evidence" value="ECO:0007669"/>
    <property type="project" value="UniProtKB-SubCell"/>
</dbReference>
<dbReference type="SUPFAM" id="SSF49265">
    <property type="entry name" value="Fibronectin type III"/>
    <property type="match status" value="2"/>
</dbReference>
<dbReference type="CDD" id="cd20958">
    <property type="entry name" value="IgI_5_Dscam"/>
    <property type="match status" value="1"/>
</dbReference>
<evidence type="ECO:0000256" key="3">
    <source>
        <dbReference type="ARBA" id="ARBA00022692"/>
    </source>
</evidence>
<feature type="region of interest" description="Disordered" evidence="15">
    <location>
        <begin position="982"/>
        <end position="1005"/>
    </location>
</feature>
<evidence type="ECO:0000256" key="5">
    <source>
        <dbReference type="ARBA" id="ARBA00022737"/>
    </source>
</evidence>
<evidence type="ECO:0000256" key="10">
    <source>
        <dbReference type="ARBA" id="ARBA00023136"/>
    </source>
</evidence>
<dbReference type="CDD" id="cd20956">
    <property type="entry name" value="IgI_4_Dscam"/>
    <property type="match status" value="1"/>
</dbReference>
<feature type="domain" description="Ig-like" evidence="18">
    <location>
        <begin position="27"/>
        <end position="126"/>
    </location>
</feature>
<feature type="domain" description="Ig-like" evidence="18">
    <location>
        <begin position="418"/>
        <end position="511"/>
    </location>
</feature>
<dbReference type="Pfam" id="PF13927">
    <property type="entry name" value="Ig_3"/>
    <property type="match status" value="4"/>
</dbReference>
<dbReference type="SMART" id="SM00409">
    <property type="entry name" value="IG"/>
    <property type="match status" value="9"/>
</dbReference>
<feature type="signal peptide" evidence="17">
    <location>
        <begin position="1"/>
        <end position="21"/>
    </location>
</feature>
<dbReference type="FunFam" id="2.60.40.10:FF:000005">
    <property type="entry name" value="Neuronal cell adhesion molecule"/>
    <property type="match status" value="1"/>
</dbReference>
<keyword evidence="9" id="KW-0770">Synapse</keyword>
<sequence length="1573" mass="176486">MHWSYAHWLFWSTFMTDICSSLELEGPMFITEPPYNVEFYNTKGAQIPCTARGKPTPHITWLRRAGGTVIDIPGLRQVRPNGSLVFLAFNADDYRPDIHTAVYRCIATNILGTIGSRDVHVRAVLAQQYEIRVYDEFVIRDNTAVLKCSIPSFVRDFVTVTSWYREDGLVIQSDGIQGGKYSVFPSGTLHIRDVTQQDGFRDYRCQTNHRVTGETKQSAAGQLIVTEPHNSVPPRITHREEEVKCRQGQMALLPCAAEGFPVPTYLWYQQKEGRLQPLRLGQRLFQMGGTLVIRRTIVEDSGKYVCLVNNSVGQERLETQLIVIAPLSVRIIPQQQPVAVGHSAMFNCTVKGHPVLGIAWTKNVRPLVTNQRVKLMSSNILTITTIERGDKGIYQCFAHNKFDSVQASAQLLLGDEPPTLEETFSERTVQPGSSVSLKCTATGSPLPQLTWTLDGFVLPEFLRYRVGDYVTRDSRVISYVNITSVRPEDGGLFMCIAKNDVGSSAHSSRLNVFGSPSIRPMSNITALAGTTLVIHCPAGGYPLSSITWERDNRQLPQSHRQTVYPNGTLIIQEVNKKGDEGKYTCVAYNKEGVKAQRDLFIEVMVGPKIEPFSFSRNLEEGMRSIVICAVLYGDPPIAINWLKDGEELGPELNARIEMINDFTSSVTFNSIGPHHNGNYTCVARNAAAVVNHTALMVVSVPPFWKSEPSDKEAIMGESVMIDCQANGFPSPQVRWKKFQGETAGDFRTVISNPHIQTLENGSLVITEVELADDGQYMCQATNGVGTSLSSVVRLIVHVPAHFRNKFKSTTIRKDETVQLKCEAYGERPLTISWMKDRQSFNPRSDPRYSEKETILEKGMTSELTIISANRRDSALFTCTAVNEYGKDETNFQVLVQEKPDSPRNVEVKDVSSRTVTVSWVHAYTGNLPLINYIVQVKREDEQWTDRTKSMSIPNTESAAVIRNLNPITTYNFRVIAENSLGKSNPSDKVSATTNEEAPSAPPVDIQLEPLTSTSFKVTWLPPPEDSRQGSIKGYYLGYKIQRSGEQYVYKTLETSANQKQEYILNNLRRHTQYAIRLQAFNKAGTGPASDDVVGQTLEFDPPSAPIIKSISTSATAVHLKWEIEDNIPITGYILKYKEDKSDWNEHPLPPKDSAYILEQLRCGTRYQIQLTAYNNAGHGEQSDTLHVKTEGSAPVAPDKNSFLSINSTYVILYLSTWQNSGCPILSFIVQYKQQSDSEWFLVSNNVLPERGVLMLPDLNPATRYNLLMTAHNDAGSTDAEYVFATLTLTGATIPPIIPQIGTDRRLYKHLSIIVPVVCAVVIVIVVTIVICVLHTKRHQPNRVRGPHDQGDNQCRQVQKGDTLSMTVMGKKPHGGTTYEVPKDFVYFPSPYATTRVPGCPIDDVSECDSLHSSRTPSEPHGSHTYDVPFPVRKTEPEEQYSRIKRVPVPSVPTKNEYQLPQFPEYDKRVNHWLYQRNRPVSEPGYPSQVPSPYVSRWSAGYRLTPKERQISTIPCDNEGMCFTEEESDLEHIHSKQDDDEDGHEISEAECDREIKEFTGKKCDSMRLFDYLTR</sequence>
<dbReference type="InterPro" id="IPR003599">
    <property type="entry name" value="Ig_sub"/>
</dbReference>
<dbReference type="PANTHER" id="PTHR13817">
    <property type="entry name" value="TITIN"/>
    <property type="match status" value="1"/>
</dbReference>
<dbReference type="SMART" id="SM00060">
    <property type="entry name" value="FN3"/>
    <property type="match status" value="4"/>
</dbReference>
<keyword evidence="7" id="KW-0524">Neurogenesis</keyword>
<dbReference type="InterPro" id="IPR036179">
    <property type="entry name" value="Ig-like_dom_sf"/>
</dbReference>
<dbReference type="InterPro" id="IPR036116">
    <property type="entry name" value="FN3_sf"/>
</dbReference>
<feature type="compositionally biased region" description="Polar residues" evidence="15">
    <location>
        <begin position="982"/>
        <end position="996"/>
    </location>
</feature>
<dbReference type="Pfam" id="PF00041">
    <property type="entry name" value="fn3"/>
    <property type="match status" value="3"/>
</dbReference>
<dbReference type="InterPro" id="IPR007110">
    <property type="entry name" value="Ig-like_dom"/>
</dbReference>
<name>A0A510A4W7_OLIMR</name>
<feature type="domain" description="Ig-like" evidence="18">
    <location>
        <begin position="326"/>
        <end position="412"/>
    </location>
</feature>
<dbReference type="Gene3D" id="2.60.40.10">
    <property type="entry name" value="Immunoglobulins"/>
    <property type="match status" value="13"/>
</dbReference>
<evidence type="ECO:0000256" key="6">
    <source>
        <dbReference type="ARBA" id="ARBA00022889"/>
    </source>
</evidence>
<evidence type="ECO:0000256" key="2">
    <source>
        <dbReference type="ARBA" id="ARBA00022475"/>
    </source>
</evidence>
<dbReference type="InterPro" id="IPR003598">
    <property type="entry name" value="Ig_sub2"/>
</dbReference>
<feature type="domain" description="Fibronectin type-III" evidence="19">
    <location>
        <begin position="1196"/>
        <end position="1295"/>
    </location>
</feature>
<proteinExistence type="evidence at transcript level"/>
<keyword evidence="6" id="KW-0130">Cell adhesion</keyword>
<dbReference type="GO" id="GO:0098609">
    <property type="term" value="P:cell-cell adhesion"/>
    <property type="evidence" value="ECO:0007669"/>
    <property type="project" value="UniProtKB-ARBA"/>
</dbReference>
<dbReference type="InterPro" id="IPR003961">
    <property type="entry name" value="FN3_dom"/>
</dbReference>
<feature type="domain" description="Fibronectin type-III" evidence="19">
    <location>
        <begin position="1001"/>
        <end position="1099"/>
    </location>
</feature>
<dbReference type="PROSITE" id="PS50835">
    <property type="entry name" value="IG_LIKE"/>
    <property type="match status" value="8"/>
</dbReference>
<dbReference type="EMBL" id="KX555554">
    <property type="protein sequence ID" value="ASU04345.1"/>
    <property type="molecule type" value="mRNA"/>
</dbReference>
<dbReference type="PROSITE" id="PS50853">
    <property type="entry name" value="FN3"/>
    <property type="match status" value="4"/>
</dbReference>
<dbReference type="FunFam" id="2.60.40.10:FF:000324">
    <property type="entry name" value="Down syndrome cell adhesion molecule, isoform D"/>
    <property type="match status" value="1"/>
</dbReference>
<evidence type="ECO:0000256" key="14">
    <source>
        <dbReference type="ARBA" id="ARBA00034103"/>
    </source>
</evidence>
<evidence type="ECO:0000256" key="1">
    <source>
        <dbReference type="ARBA" id="ARBA00004251"/>
    </source>
</evidence>
<dbReference type="GO" id="GO:0007399">
    <property type="term" value="P:nervous system development"/>
    <property type="evidence" value="ECO:0007669"/>
    <property type="project" value="UniProtKB-KW"/>
</dbReference>
<keyword evidence="10 16" id="KW-0472">Membrane</keyword>
<feature type="domain" description="Ig-like" evidence="18">
    <location>
        <begin position="607"/>
        <end position="697"/>
    </location>
</feature>
<keyword evidence="5" id="KW-0677">Repeat</keyword>
<evidence type="ECO:0000256" key="9">
    <source>
        <dbReference type="ARBA" id="ARBA00023018"/>
    </source>
</evidence>
<dbReference type="Pfam" id="PF25059">
    <property type="entry name" value="FN3_DSCAM-DSCAML_C"/>
    <property type="match status" value="1"/>
</dbReference>
<dbReference type="SMART" id="SM00408">
    <property type="entry name" value="IGc2"/>
    <property type="match status" value="9"/>
</dbReference>
<evidence type="ECO:0000313" key="20">
    <source>
        <dbReference type="EMBL" id="ASU04345.1"/>
    </source>
</evidence>
<dbReference type="FunFam" id="2.60.40.10:FF:000120">
    <property type="entry name" value="Down syndrome cell adhesion molecule like 1"/>
    <property type="match status" value="1"/>
</dbReference>
<feature type="domain" description="Ig-like" evidence="18">
    <location>
        <begin position="516"/>
        <end position="600"/>
    </location>
</feature>
<dbReference type="InterPro" id="IPR013098">
    <property type="entry name" value="Ig_I-set"/>
</dbReference>
<protein>
    <submittedName>
        <fullName evidence="20">Dscam3</fullName>
    </submittedName>
</protein>
<evidence type="ECO:0000256" key="7">
    <source>
        <dbReference type="ARBA" id="ARBA00022902"/>
    </source>
</evidence>
<evidence type="ECO:0000256" key="15">
    <source>
        <dbReference type="SAM" id="MobiDB-lite"/>
    </source>
</evidence>
<evidence type="ECO:0000259" key="19">
    <source>
        <dbReference type="PROSITE" id="PS50853"/>
    </source>
</evidence>
<dbReference type="GO" id="GO:0030154">
    <property type="term" value="P:cell differentiation"/>
    <property type="evidence" value="ECO:0007669"/>
    <property type="project" value="UniProtKB-ARBA"/>
</dbReference>
<evidence type="ECO:0000256" key="13">
    <source>
        <dbReference type="ARBA" id="ARBA00023319"/>
    </source>
</evidence>
<dbReference type="FunFam" id="2.60.40.10:FF:000017">
    <property type="entry name" value="Down syndrome cell adhesion molecule b"/>
    <property type="match status" value="1"/>
</dbReference>
<evidence type="ECO:0000256" key="12">
    <source>
        <dbReference type="ARBA" id="ARBA00023180"/>
    </source>
</evidence>
<keyword evidence="11" id="KW-1015">Disulfide bond</keyword>
<dbReference type="SUPFAM" id="SSF48726">
    <property type="entry name" value="Immunoglobulin"/>
    <property type="match status" value="9"/>
</dbReference>
<evidence type="ECO:0000256" key="17">
    <source>
        <dbReference type="SAM" id="SignalP"/>
    </source>
</evidence>
<dbReference type="FunFam" id="2.60.40.10:FF:000719">
    <property type="entry name" value="nephrin isoform X1"/>
    <property type="match status" value="1"/>
</dbReference>
<dbReference type="PANTHER" id="PTHR13817:SF102">
    <property type="entry name" value="DOWN SYNDROME CELL ADHESION MOLECULE-LIKE PROTEIN DSCAM2"/>
    <property type="match status" value="1"/>
</dbReference>
<evidence type="ECO:0000256" key="4">
    <source>
        <dbReference type="ARBA" id="ARBA00022729"/>
    </source>
</evidence>
<dbReference type="InterPro" id="IPR050964">
    <property type="entry name" value="Striated_Muscle_Regulatory"/>
</dbReference>
<evidence type="ECO:0000256" key="16">
    <source>
        <dbReference type="SAM" id="Phobius"/>
    </source>
</evidence>
<dbReference type="CDD" id="cd00063">
    <property type="entry name" value="FN3"/>
    <property type="match status" value="4"/>
</dbReference>
<feature type="domain" description="Ig-like" evidence="18">
    <location>
        <begin position="701"/>
        <end position="789"/>
    </location>
</feature>
<dbReference type="FunFam" id="2.60.40.10:FF:000333">
    <property type="entry name" value="Down syndrome cell adhesion molecule"/>
    <property type="match status" value="1"/>
</dbReference>
<feature type="domain" description="Ig-like" evidence="18">
    <location>
        <begin position="234"/>
        <end position="322"/>
    </location>
</feature>